<reference evidence="3 4" key="1">
    <citation type="submission" date="2019-08" db="EMBL/GenBank/DDBJ databases">
        <title>The genome sequence of a newly discovered highly antifungal drug resistant Aspergillus species, Aspergillus tanneri NIH 1004.</title>
        <authorList>
            <person name="Mounaud S."/>
            <person name="Singh I."/>
            <person name="Joardar V."/>
            <person name="Pakala S."/>
            <person name="Pakala S."/>
            <person name="Venepally P."/>
            <person name="Chung J.K."/>
            <person name="Losada L."/>
            <person name="Nierman W.C."/>
        </authorList>
    </citation>
    <scope>NUCLEOTIDE SEQUENCE [LARGE SCALE GENOMIC DNA]</scope>
    <source>
        <strain evidence="3 4">NIH1004</strain>
    </source>
</reference>
<proteinExistence type="inferred from homology"/>
<protein>
    <recommendedName>
        <fullName evidence="5">Helicase C-terminal domain-containing protein</fullName>
    </recommendedName>
</protein>
<dbReference type="VEuPathDB" id="FungiDB:EYZ11_012490"/>
<accession>A0A5M9MYS8</accession>
<dbReference type="VEuPathDB" id="FungiDB:EYZ11_012492"/>
<evidence type="ECO:0000313" key="4">
    <source>
        <dbReference type="Proteomes" id="UP000324241"/>
    </source>
</evidence>
<feature type="region of interest" description="Disordered" evidence="2">
    <location>
        <begin position="393"/>
        <end position="412"/>
    </location>
</feature>
<evidence type="ECO:0008006" key="5">
    <source>
        <dbReference type="Google" id="ProtNLM"/>
    </source>
</evidence>
<dbReference type="PANTHER" id="PTHR13710:SF154">
    <property type="entry name" value="RECQ HELICASE, PUTATIVE (AFU_ORTHOLOGUE AFUA_6G14720)-RELATED"/>
    <property type="match status" value="1"/>
</dbReference>
<comment type="similarity">
    <text evidence="1">Belongs to the helicase family. RecQ subfamily.</text>
</comment>
<dbReference type="GeneID" id="54322706"/>
<dbReference type="OrthoDB" id="5153301at2759"/>
<dbReference type="GO" id="GO:0005737">
    <property type="term" value="C:cytoplasm"/>
    <property type="evidence" value="ECO:0007669"/>
    <property type="project" value="TreeGrafter"/>
</dbReference>
<comment type="caution">
    <text evidence="3">The sequence shown here is derived from an EMBL/GenBank/DDBJ whole genome shotgun (WGS) entry which is preliminary data.</text>
</comment>
<dbReference type="Gene3D" id="3.40.50.300">
    <property type="entry name" value="P-loop containing nucleotide triphosphate hydrolases"/>
    <property type="match status" value="2"/>
</dbReference>
<dbReference type="GO" id="GO:0043138">
    <property type="term" value="F:3'-5' DNA helicase activity"/>
    <property type="evidence" value="ECO:0007669"/>
    <property type="project" value="TreeGrafter"/>
</dbReference>
<dbReference type="GO" id="GO:0005694">
    <property type="term" value="C:chromosome"/>
    <property type="evidence" value="ECO:0007669"/>
    <property type="project" value="TreeGrafter"/>
</dbReference>
<name>A0A5M9MYS8_9EURO</name>
<dbReference type="EMBL" id="QUQM01000002">
    <property type="protein sequence ID" value="KAA8651126.1"/>
    <property type="molecule type" value="Genomic_DNA"/>
</dbReference>
<dbReference type="RefSeq" id="XP_033430487.1">
    <property type="nucleotide sequence ID" value="XM_033564730.1"/>
</dbReference>
<organism evidence="3 4">
    <name type="scientific">Aspergillus tanneri</name>
    <dbReference type="NCBI Taxonomy" id="1220188"/>
    <lineage>
        <taxon>Eukaryota</taxon>
        <taxon>Fungi</taxon>
        <taxon>Dikarya</taxon>
        <taxon>Ascomycota</taxon>
        <taxon>Pezizomycotina</taxon>
        <taxon>Eurotiomycetes</taxon>
        <taxon>Eurotiomycetidae</taxon>
        <taxon>Eurotiales</taxon>
        <taxon>Aspergillaceae</taxon>
        <taxon>Aspergillus</taxon>
        <taxon>Aspergillus subgen. Circumdati</taxon>
    </lineage>
</organism>
<evidence type="ECO:0000313" key="3">
    <source>
        <dbReference type="EMBL" id="KAA8651126.1"/>
    </source>
</evidence>
<dbReference type="GO" id="GO:0000724">
    <property type="term" value="P:double-strand break repair via homologous recombination"/>
    <property type="evidence" value="ECO:0007669"/>
    <property type="project" value="TreeGrafter"/>
</dbReference>
<evidence type="ECO:0000256" key="2">
    <source>
        <dbReference type="SAM" id="MobiDB-lite"/>
    </source>
</evidence>
<dbReference type="PANTHER" id="PTHR13710">
    <property type="entry name" value="DNA HELICASE RECQ FAMILY MEMBER"/>
    <property type="match status" value="1"/>
</dbReference>
<dbReference type="AlphaFoldDB" id="A0A5M9MYS8"/>
<dbReference type="SUPFAM" id="SSF52540">
    <property type="entry name" value="P-loop containing nucleoside triphosphate hydrolases"/>
    <property type="match status" value="1"/>
</dbReference>
<dbReference type="Proteomes" id="UP000324241">
    <property type="component" value="Unassembled WGS sequence"/>
</dbReference>
<dbReference type="GO" id="GO:0009378">
    <property type="term" value="F:four-way junction helicase activity"/>
    <property type="evidence" value="ECO:0007669"/>
    <property type="project" value="TreeGrafter"/>
</dbReference>
<gene>
    <name evidence="3" type="ORF">ATNIH1004_000004</name>
</gene>
<dbReference type="InterPro" id="IPR027417">
    <property type="entry name" value="P-loop_NTPase"/>
</dbReference>
<evidence type="ECO:0000256" key="1">
    <source>
        <dbReference type="ARBA" id="ARBA00005446"/>
    </source>
</evidence>
<sequence length="464" mass="51463">MGDFRGFIHGLVGATRRILCDTLCVSDCESIPRFRGTPLASGAHVDQRSVTGRAGCAGAIYYTLLATAAIYAQGGAVVQQVARFKEKLAVLVHVVSGQLARAPKLLSIQQVNTATNQQRNIFIEDGMVALSYRQIAITISRQFMQPASAFISNVQDKAKITQAVLDADAEEGMDEEQFLGHITTNMQASHPSRLAGAVYLEYRMGPSTTPDKATIVLVTPEPAVQEDFQTFLNRLQQTRRVDRIVIDKCHIVLLTATLPPQLEAQLFRRMGYTQAEVHMFRNRTSRPNVAYRVWRPDVGRSAQWFHSDPVITFIRERIRRAPGGKVVVYGHVVRHVIKVAQALECKAYHKQQVDKPGILRRFTQGETQVLTATSMLGMAWTSPTFAVLSTLKHHGGKPTTREGNHVPSPIPTQSRIIPIADIHPRKVQPCMSRTRAHARGEYILIQQATTAIAHSDSRCTHDGP</sequence>